<reference evidence="1 2" key="1">
    <citation type="submission" date="2016-03" db="EMBL/GenBank/DDBJ databases">
        <title>Comparative genomics of the ectomycorrhizal sister species Rhizopogon vinicolor and Rhizopogon vesiculosus (Basidiomycota: Boletales) reveals a divergence of the mating type B locus.</title>
        <authorList>
            <person name="Mujic A.B."/>
            <person name="Kuo A."/>
            <person name="Tritt A."/>
            <person name="Lipzen A."/>
            <person name="Chen C."/>
            <person name="Johnson J."/>
            <person name="Sharma A."/>
            <person name="Barry K."/>
            <person name="Grigoriev I.V."/>
            <person name="Spatafora J.W."/>
        </authorList>
    </citation>
    <scope>NUCLEOTIDE SEQUENCE [LARGE SCALE GENOMIC DNA]</scope>
    <source>
        <strain evidence="1 2">AM-OR11-056</strain>
    </source>
</reference>
<proteinExistence type="predicted"/>
<sequence>MSEDEMKLIYNLTLSLPLNKGRILLVGSGIRHSSLLTIAT</sequence>
<dbReference type="AlphaFoldDB" id="A0A1J8PV94"/>
<keyword evidence="2" id="KW-1185">Reference proteome</keyword>
<dbReference type="Proteomes" id="UP000183567">
    <property type="component" value="Unassembled WGS sequence"/>
</dbReference>
<dbReference type="EMBL" id="LVVM01004985">
    <property type="protein sequence ID" value="OJA11643.1"/>
    <property type="molecule type" value="Genomic_DNA"/>
</dbReference>
<accession>A0A1J8PV94</accession>
<protein>
    <submittedName>
        <fullName evidence="1">Uncharacterized protein</fullName>
    </submittedName>
</protein>
<name>A0A1J8PV94_9AGAM</name>
<dbReference type="OrthoDB" id="508204at2759"/>
<evidence type="ECO:0000313" key="2">
    <source>
        <dbReference type="Proteomes" id="UP000183567"/>
    </source>
</evidence>
<comment type="caution">
    <text evidence="1">The sequence shown here is derived from an EMBL/GenBank/DDBJ whole genome shotgun (WGS) entry which is preliminary data.</text>
</comment>
<gene>
    <name evidence="1" type="ORF">AZE42_11921</name>
</gene>
<evidence type="ECO:0000313" key="1">
    <source>
        <dbReference type="EMBL" id="OJA11643.1"/>
    </source>
</evidence>
<organism evidence="1 2">
    <name type="scientific">Rhizopogon vesiculosus</name>
    <dbReference type="NCBI Taxonomy" id="180088"/>
    <lineage>
        <taxon>Eukaryota</taxon>
        <taxon>Fungi</taxon>
        <taxon>Dikarya</taxon>
        <taxon>Basidiomycota</taxon>
        <taxon>Agaricomycotina</taxon>
        <taxon>Agaricomycetes</taxon>
        <taxon>Agaricomycetidae</taxon>
        <taxon>Boletales</taxon>
        <taxon>Suillineae</taxon>
        <taxon>Rhizopogonaceae</taxon>
        <taxon>Rhizopogon</taxon>
    </lineage>
</organism>